<dbReference type="AlphaFoldDB" id="A0A2T2P537"/>
<name>A0A2T2P537_CORCC</name>
<feature type="compositionally biased region" description="Low complexity" evidence="2">
    <location>
        <begin position="129"/>
        <end position="150"/>
    </location>
</feature>
<dbReference type="InterPro" id="IPR036236">
    <property type="entry name" value="Znf_C2H2_sf"/>
</dbReference>
<keyword evidence="5" id="KW-1185">Reference proteome</keyword>
<evidence type="ECO:0000313" key="5">
    <source>
        <dbReference type="Proteomes" id="UP000240883"/>
    </source>
</evidence>
<keyword evidence="1" id="KW-0863">Zinc-finger</keyword>
<evidence type="ECO:0000313" key="4">
    <source>
        <dbReference type="EMBL" id="PSN72827.1"/>
    </source>
</evidence>
<feature type="domain" description="C2H2-type" evidence="3">
    <location>
        <begin position="294"/>
        <end position="317"/>
    </location>
</feature>
<keyword evidence="1" id="KW-0479">Metal-binding</keyword>
<accession>A0A2T2P537</accession>
<dbReference type="GO" id="GO:0008270">
    <property type="term" value="F:zinc ion binding"/>
    <property type="evidence" value="ECO:0007669"/>
    <property type="project" value="UniProtKB-KW"/>
</dbReference>
<dbReference type="InterPro" id="IPR013087">
    <property type="entry name" value="Znf_C2H2_type"/>
</dbReference>
<organism evidence="4 5">
    <name type="scientific">Corynespora cassiicola Philippines</name>
    <dbReference type="NCBI Taxonomy" id="1448308"/>
    <lineage>
        <taxon>Eukaryota</taxon>
        <taxon>Fungi</taxon>
        <taxon>Dikarya</taxon>
        <taxon>Ascomycota</taxon>
        <taxon>Pezizomycotina</taxon>
        <taxon>Dothideomycetes</taxon>
        <taxon>Pleosporomycetidae</taxon>
        <taxon>Pleosporales</taxon>
        <taxon>Corynesporascaceae</taxon>
        <taxon>Corynespora</taxon>
    </lineage>
</organism>
<gene>
    <name evidence="4" type="ORF">BS50DRAFT_582450</name>
</gene>
<feature type="compositionally biased region" description="Polar residues" evidence="2">
    <location>
        <begin position="151"/>
        <end position="162"/>
    </location>
</feature>
<dbReference type="OrthoDB" id="3800855at2759"/>
<dbReference type="SMART" id="SM00355">
    <property type="entry name" value="ZnF_C2H2"/>
    <property type="match status" value="2"/>
</dbReference>
<evidence type="ECO:0000256" key="1">
    <source>
        <dbReference type="PROSITE-ProRule" id="PRU00042"/>
    </source>
</evidence>
<keyword evidence="1" id="KW-0862">Zinc</keyword>
<proteinExistence type="predicted"/>
<feature type="compositionally biased region" description="Polar residues" evidence="2">
    <location>
        <begin position="171"/>
        <end position="190"/>
    </location>
</feature>
<evidence type="ECO:0000256" key="2">
    <source>
        <dbReference type="SAM" id="MobiDB-lite"/>
    </source>
</evidence>
<dbReference type="Proteomes" id="UP000240883">
    <property type="component" value="Unassembled WGS sequence"/>
</dbReference>
<protein>
    <recommendedName>
        <fullName evidence="3">C2H2-type domain-containing protein</fullName>
    </recommendedName>
</protein>
<sequence length="351" mass="37654">MRGYDPRMDAIVKEPYEVDSSVHEMFASEFQQAAVYSNPYEAQPPTNAYELEAGVGSNQQVPYYIEPYQHSQAQFEFPEAGHNAGMYSFQRDHFAQAGTPTLGIAIPNTPPEMYAGPFSSGPSSGGPSAGEAATFTPASSTRSGGSPTGSQDSCNFHHSPLSQGFGAVRDSASSLGSQSPQHLQYNAQPPTPHASTWICNGVEPGHSCPSSAIVTPLNTARGQSYDASLPYSMAQNHPTQFPGTAEIGATTHLVLEITKVSLPQCGQCNKTFLGHYGKSNLTRHKKTVHSAASHPCSICGKYFKRTDALKKHSDKKHKLPLQDKTRMPMGYPTSPMFISELAGSSNHGPST</sequence>
<dbReference type="PROSITE" id="PS50157">
    <property type="entry name" value="ZINC_FINGER_C2H2_2"/>
    <property type="match status" value="1"/>
</dbReference>
<dbReference type="Gene3D" id="3.30.160.60">
    <property type="entry name" value="Classic Zinc Finger"/>
    <property type="match status" value="1"/>
</dbReference>
<evidence type="ECO:0000259" key="3">
    <source>
        <dbReference type="PROSITE" id="PS50157"/>
    </source>
</evidence>
<reference evidence="4 5" key="1">
    <citation type="journal article" date="2018" name="Front. Microbiol.">
        <title>Genome-Wide Analysis of Corynespora cassiicola Leaf Fall Disease Putative Effectors.</title>
        <authorList>
            <person name="Lopez D."/>
            <person name="Ribeiro S."/>
            <person name="Label P."/>
            <person name="Fumanal B."/>
            <person name="Venisse J.S."/>
            <person name="Kohler A."/>
            <person name="de Oliveira R.R."/>
            <person name="Labutti K."/>
            <person name="Lipzen A."/>
            <person name="Lail K."/>
            <person name="Bauer D."/>
            <person name="Ohm R.A."/>
            <person name="Barry K.W."/>
            <person name="Spatafora J."/>
            <person name="Grigoriev I.V."/>
            <person name="Martin F.M."/>
            <person name="Pujade-Renaud V."/>
        </authorList>
    </citation>
    <scope>NUCLEOTIDE SEQUENCE [LARGE SCALE GENOMIC DNA]</scope>
    <source>
        <strain evidence="4 5">Philippines</strain>
    </source>
</reference>
<dbReference type="PROSITE" id="PS00028">
    <property type="entry name" value="ZINC_FINGER_C2H2_1"/>
    <property type="match status" value="1"/>
</dbReference>
<dbReference type="SUPFAM" id="SSF57667">
    <property type="entry name" value="beta-beta-alpha zinc fingers"/>
    <property type="match status" value="1"/>
</dbReference>
<feature type="region of interest" description="Disordered" evidence="2">
    <location>
        <begin position="109"/>
        <end position="190"/>
    </location>
</feature>
<dbReference type="STRING" id="1448308.A0A2T2P537"/>
<dbReference type="EMBL" id="KZ678129">
    <property type="protein sequence ID" value="PSN72827.1"/>
    <property type="molecule type" value="Genomic_DNA"/>
</dbReference>